<dbReference type="PANTHER" id="PTHR33112:SF10">
    <property type="entry name" value="TOL"/>
    <property type="match status" value="1"/>
</dbReference>
<evidence type="ECO:0000259" key="2">
    <source>
        <dbReference type="Pfam" id="PF06985"/>
    </source>
</evidence>
<evidence type="ECO:0000313" key="4">
    <source>
        <dbReference type="Proteomes" id="UP000050424"/>
    </source>
</evidence>
<name>A0A0P7AV56_9HYPO</name>
<evidence type="ECO:0000313" key="3">
    <source>
        <dbReference type="EMBL" id="KPM41801.1"/>
    </source>
</evidence>
<keyword evidence="4" id="KW-1185">Reference proteome</keyword>
<proteinExistence type="predicted"/>
<dbReference type="OrthoDB" id="5347061at2759"/>
<feature type="domain" description="Heterokaryon incompatibility" evidence="2">
    <location>
        <begin position="47"/>
        <end position="87"/>
    </location>
</feature>
<evidence type="ECO:0000256" key="1">
    <source>
        <dbReference type="SAM" id="MobiDB-lite"/>
    </source>
</evidence>
<dbReference type="EMBL" id="LKCW01000058">
    <property type="protein sequence ID" value="KPM41801.1"/>
    <property type="molecule type" value="Genomic_DNA"/>
</dbReference>
<dbReference type="Pfam" id="PF06985">
    <property type="entry name" value="HET"/>
    <property type="match status" value="1"/>
</dbReference>
<accession>A0A0P7AV56</accession>
<organism evidence="3 4">
    <name type="scientific">Neonectria ditissima</name>
    <dbReference type="NCBI Taxonomy" id="78410"/>
    <lineage>
        <taxon>Eukaryota</taxon>
        <taxon>Fungi</taxon>
        <taxon>Dikarya</taxon>
        <taxon>Ascomycota</taxon>
        <taxon>Pezizomycotina</taxon>
        <taxon>Sordariomycetes</taxon>
        <taxon>Hypocreomycetidae</taxon>
        <taxon>Hypocreales</taxon>
        <taxon>Nectriaceae</taxon>
        <taxon>Neonectria</taxon>
    </lineage>
</organism>
<feature type="region of interest" description="Disordered" evidence="1">
    <location>
        <begin position="1"/>
        <end position="22"/>
    </location>
</feature>
<dbReference type="STRING" id="78410.A0A0P7AV56"/>
<dbReference type="AlphaFoldDB" id="A0A0P7AV56"/>
<comment type="caution">
    <text evidence="3">The sequence shown here is derived from an EMBL/GenBank/DDBJ whole genome shotgun (WGS) entry which is preliminary data.</text>
</comment>
<sequence length="145" mass="16532">MTLSRPRLVDVSPPQSKSPPSPMRVIITKEKHRKLPTNKDNVDEFATTGMPWKEIETNRNFVDAPKVTQKLDIWYIWIDSLCIIQEHRVNPSTPQPPVVGKKAEIDFERQGNPMHKVYCNSLCNIAVAVSSDKNGSLFQKRYANS</sequence>
<dbReference type="PANTHER" id="PTHR33112">
    <property type="entry name" value="DOMAIN PROTEIN, PUTATIVE-RELATED"/>
    <property type="match status" value="1"/>
</dbReference>
<protein>
    <recommendedName>
        <fullName evidence="2">Heterokaryon incompatibility domain-containing protein</fullName>
    </recommendedName>
</protein>
<gene>
    <name evidence="3" type="ORF">AK830_g4684</name>
</gene>
<reference evidence="3 4" key="1">
    <citation type="submission" date="2015-09" db="EMBL/GenBank/DDBJ databases">
        <title>Draft genome of a European isolate of the apple canker pathogen Neonectria ditissima.</title>
        <authorList>
            <person name="Gomez-Cortecero A."/>
            <person name="Harrison R.J."/>
            <person name="Armitage A.D."/>
        </authorList>
    </citation>
    <scope>NUCLEOTIDE SEQUENCE [LARGE SCALE GENOMIC DNA]</scope>
    <source>
        <strain evidence="3 4">R09/05</strain>
    </source>
</reference>
<dbReference type="Proteomes" id="UP000050424">
    <property type="component" value="Unassembled WGS sequence"/>
</dbReference>
<dbReference type="InterPro" id="IPR010730">
    <property type="entry name" value="HET"/>
</dbReference>